<dbReference type="InterPro" id="IPR037923">
    <property type="entry name" value="HTH-like"/>
</dbReference>
<dbReference type="PANTHER" id="PTHR46796">
    <property type="entry name" value="HTH-TYPE TRANSCRIPTIONAL ACTIVATOR RHAS-RELATED"/>
    <property type="match status" value="1"/>
</dbReference>
<protein>
    <submittedName>
        <fullName evidence="5">AraC family transcriptional regulator</fullName>
    </submittedName>
</protein>
<dbReference type="SUPFAM" id="SSF51215">
    <property type="entry name" value="Regulatory protein AraC"/>
    <property type="match status" value="1"/>
</dbReference>
<dbReference type="EMBL" id="BLAD01000039">
    <property type="protein sequence ID" value="GER99307.1"/>
    <property type="molecule type" value="Genomic_DNA"/>
</dbReference>
<evidence type="ECO:0000313" key="5">
    <source>
        <dbReference type="EMBL" id="GER99307.1"/>
    </source>
</evidence>
<evidence type="ECO:0000256" key="2">
    <source>
        <dbReference type="ARBA" id="ARBA00023125"/>
    </source>
</evidence>
<organism evidence="5 6">
    <name type="scientific">Acrocarpospora corrugata</name>
    <dbReference type="NCBI Taxonomy" id="35763"/>
    <lineage>
        <taxon>Bacteria</taxon>
        <taxon>Bacillati</taxon>
        <taxon>Actinomycetota</taxon>
        <taxon>Actinomycetes</taxon>
        <taxon>Streptosporangiales</taxon>
        <taxon>Streptosporangiaceae</taxon>
        <taxon>Acrocarpospora</taxon>
    </lineage>
</organism>
<dbReference type="OrthoDB" id="3172070at2"/>
<evidence type="ECO:0000259" key="4">
    <source>
        <dbReference type="PROSITE" id="PS01124"/>
    </source>
</evidence>
<proteinExistence type="predicted"/>
<dbReference type="PANTHER" id="PTHR46796:SF2">
    <property type="entry name" value="TRANSCRIPTIONAL REGULATORY PROTEIN"/>
    <property type="match status" value="1"/>
</dbReference>
<dbReference type="SMART" id="SM00342">
    <property type="entry name" value="HTH_ARAC"/>
    <property type="match status" value="1"/>
</dbReference>
<dbReference type="InterPro" id="IPR050204">
    <property type="entry name" value="AraC_XylS_family_regulators"/>
</dbReference>
<dbReference type="Pfam" id="PF12833">
    <property type="entry name" value="HTH_18"/>
    <property type="match status" value="1"/>
</dbReference>
<sequence length="265" mass="30157">MAADRELVKAWRPPIKGITEVLHARFVEHAYPMHVHDSWTVLIIDDGMVRYDLDRHEHGALTKLVTLLPPYVPHNGRAANSQGFRKRVLYLDQAELGEDLIGPAVDHPALGDPQLRQSIDRLHTALLSPGEELEAETRLKLIHERLHTHLLRTTDDNPAPPDPRLARDLRDLLDSHINEGISLDEAARHLHRHPTHLIRAFTRAYAMAPHQYLTSRRVDQARHLLLQGLPPSTAAIDSGFYDQSHLTRHFKRILGVSPARYASQR</sequence>
<dbReference type="PROSITE" id="PS01124">
    <property type="entry name" value="HTH_ARAC_FAMILY_2"/>
    <property type="match status" value="1"/>
</dbReference>
<name>A0A5M3VY45_9ACTN</name>
<dbReference type="Pfam" id="PF02311">
    <property type="entry name" value="AraC_binding"/>
    <property type="match status" value="1"/>
</dbReference>
<keyword evidence="1" id="KW-0805">Transcription regulation</keyword>
<accession>A0A5M3VY45</accession>
<dbReference type="AlphaFoldDB" id="A0A5M3VY45"/>
<dbReference type="GO" id="GO:0003700">
    <property type="term" value="F:DNA-binding transcription factor activity"/>
    <property type="evidence" value="ECO:0007669"/>
    <property type="project" value="InterPro"/>
</dbReference>
<dbReference type="SUPFAM" id="SSF46689">
    <property type="entry name" value="Homeodomain-like"/>
    <property type="match status" value="2"/>
</dbReference>
<evidence type="ECO:0000256" key="1">
    <source>
        <dbReference type="ARBA" id="ARBA00023015"/>
    </source>
</evidence>
<dbReference type="GO" id="GO:0043565">
    <property type="term" value="F:sequence-specific DNA binding"/>
    <property type="evidence" value="ECO:0007669"/>
    <property type="project" value="InterPro"/>
</dbReference>
<dbReference type="Proteomes" id="UP000334990">
    <property type="component" value="Unassembled WGS sequence"/>
</dbReference>
<keyword evidence="6" id="KW-1185">Reference proteome</keyword>
<comment type="caution">
    <text evidence="5">The sequence shown here is derived from an EMBL/GenBank/DDBJ whole genome shotgun (WGS) entry which is preliminary data.</text>
</comment>
<dbReference type="RefSeq" id="WP_155335703.1">
    <property type="nucleotide sequence ID" value="NZ_BAAABN010000093.1"/>
</dbReference>
<dbReference type="InterPro" id="IPR003313">
    <property type="entry name" value="AraC-bd"/>
</dbReference>
<keyword evidence="3" id="KW-0804">Transcription</keyword>
<feature type="domain" description="HTH araC/xylS-type" evidence="4">
    <location>
        <begin position="167"/>
        <end position="264"/>
    </location>
</feature>
<gene>
    <name evidence="5" type="ORF">Acor_13710</name>
</gene>
<keyword evidence="2" id="KW-0238">DNA-binding</keyword>
<evidence type="ECO:0000313" key="6">
    <source>
        <dbReference type="Proteomes" id="UP000334990"/>
    </source>
</evidence>
<reference evidence="5 6" key="1">
    <citation type="submission" date="2019-10" db="EMBL/GenBank/DDBJ databases">
        <title>Whole genome shotgun sequence of Acrocarpospora corrugata NBRC 13972.</title>
        <authorList>
            <person name="Ichikawa N."/>
            <person name="Kimura A."/>
            <person name="Kitahashi Y."/>
            <person name="Komaki H."/>
            <person name="Oguchi A."/>
        </authorList>
    </citation>
    <scope>NUCLEOTIDE SEQUENCE [LARGE SCALE GENOMIC DNA]</scope>
    <source>
        <strain evidence="5 6">NBRC 13972</strain>
    </source>
</reference>
<dbReference type="InterPro" id="IPR009057">
    <property type="entry name" value="Homeodomain-like_sf"/>
</dbReference>
<evidence type="ECO:0000256" key="3">
    <source>
        <dbReference type="ARBA" id="ARBA00023163"/>
    </source>
</evidence>
<dbReference type="InterPro" id="IPR018060">
    <property type="entry name" value="HTH_AraC"/>
</dbReference>
<dbReference type="Gene3D" id="1.10.10.60">
    <property type="entry name" value="Homeodomain-like"/>
    <property type="match status" value="1"/>
</dbReference>